<keyword evidence="2" id="KW-1185">Reference proteome</keyword>
<dbReference type="EMBL" id="LT629701">
    <property type="protein sequence ID" value="SDM78157.1"/>
    <property type="molecule type" value="Genomic_DNA"/>
</dbReference>
<gene>
    <name evidence="1" type="ORF">SAMN04489726_3341</name>
</gene>
<dbReference type="OrthoDB" id="3210612at2"/>
<name>A0A1G9W1R7_ALLAB</name>
<dbReference type="Proteomes" id="UP000183376">
    <property type="component" value="Chromosome I"/>
</dbReference>
<dbReference type="InterPro" id="IPR043740">
    <property type="entry name" value="DUF5685"/>
</dbReference>
<dbReference type="eggNOG" id="ENOG502Z8PZ">
    <property type="taxonomic scope" value="Bacteria"/>
</dbReference>
<accession>A0A1G9W1R7</accession>
<dbReference type="AlphaFoldDB" id="A0A1G9W1R7"/>
<evidence type="ECO:0000313" key="2">
    <source>
        <dbReference type="Proteomes" id="UP000183376"/>
    </source>
</evidence>
<dbReference type="RefSeq" id="WP_030431511.1">
    <property type="nucleotide sequence ID" value="NZ_JOEF01000019.1"/>
</dbReference>
<dbReference type="Pfam" id="PF18937">
    <property type="entry name" value="DUF5685"/>
    <property type="match status" value="1"/>
</dbReference>
<proteinExistence type="predicted"/>
<organism evidence="1 2">
    <name type="scientific">Allokutzneria albata</name>
    <name type="common">Kibdelosporangium albatum</name>
    <dbReference type="NCBI Taxonomy" id="211114"/>
    <lineage>
        <taxon>Bacteria</taxon>
        <taxon>Bacillati</taxon>
        <taxon>Actinomycetota</taxon>
        <taxon>Actinomycetes</taxon>
        <taxon>Pseudonocardiales</taxon>
        <taxon>Pseudonocardiaceae</taxon>
        <taxon>Allokutzneria</taxon>
    </lineage>
</organism>
<sequence length="378" mass="40487">MFGIIRPCRNRLSTQLREAWLAHLCGLCHALRDQHGQFARVVTNYDGLVISVLVEAQSERASRRTAGPCPLRAMLPAKISIGSGAQLAAAVSLVLASAKVRDHAEDGDGAFASPRLAGVGRRVAARWARQGASTGDSLGFDTTVLTEAVLRQGELERGIGAGDSPLLATEPTETATAAAFSYTAVLAGRPGNADALAEAGRLFGRVAHLLDAVEDLAADRASGAWNPLLATGTDFDEARRLCDDAVLGVRLALKEVEFTDQRLAHALLVHELEAAVDRVFAQHADPTAPQAPELPRRNWFVGCGIASFMFCTGQMCCRKEYNDPWDRKRRQGFCHRDNCCTDCCGDCCGECGCRACEGGMNCGCRSCCRSCDCDCDCC</sequence>
<dbReference type="STRING" id="211114.SAMN04489726_3341"/>
<evidence type="ECO:0008006" key="3">
    <source>
        <dbReference type="Google" id="ProtNLM"/>
    </source>
</evidence>
<reference evidence="1 2" key="1">
    <citation type="submission" date="2016-10" db="EMBL/GenBank/DDBJ databases">
        <authorList>
            <person name="de Groot N.N."/>
        </authorList>
    </citation>
    <scope>NUCLEOTIDE SEQUENCE [LARGE SCALE GENOMIC DNA]</scope>
    <source>
        <strain evidence="1 2">DSM 44149</strain>
    </source>
</reference>
<protein>
    <recommendedName>
        <fullName evidence="3">Regulatory protein</fullName>
    </recommendedName>
</protein>
<evidence type="ECO:0000313" key="1">
    <source>
        <dbReference type="EMBL" id="SDM78157.1"/>
    </source>
</evidence>